<protein>
    <recommendedName>
        <fullName evidence="2">DNA polymerase III subunit delta</fullName>
        <ecNumber evidence="1">2.7.7.7</ecNumber>
    </recommendedName>
</protein>
<dbReference type="EC" id="2.7.7.7" evidence="1"/>
<comment type="catalytic activity">
    <reaction evidence="8">
        <text>DNA(n) + a 2'-deoxyribonucleoside 5'-triphosphate = DNA(n+1) + diphosphate</text>
        <dbReference type="Rhea" id="RHEA:22508"/>
        <dbReference type="Rhea" id="RHEA-COMP:17339"/>
        <dbReference type="Rhea" id="RHEA-COMP:17340"/>
        <dbReference type="ChEBI" id="CHEBI:33019"/>
        <dbReference type="ChEBI" id="CHEBI:61560"/>
        <dbReference type="ChEBI" id="CHEBI:173112"/>
        <dbReference type="EC" id="2.7.7.7"/>
    </reaction>
</comment>
<dbReference type="RefSeq" id="WP_154328914.1">
    <property type="nucleotide sequence ID" value="NZ_CP045696.1"/>
</dbReference>
<dbReference type="GO" id="GO:0003677">
    <property type="term" value="F:DNA binding"/>
    <property type="evidence" value="ECO:0007669"/>
    <property type="project" value="InterPro"/>
</dbReference>
<keyword evidence="6" id="KW-0239">DNA-directed DNA polymerase</keyword>
<dbReference type="GO" id="GO:0006261">
    <property type="term" value="P:DNA-templated DNA replication"/>
    <property type="evidence" value="ECO:0007669"/>
    <property type="project" value="TreeGrafter"/>
</dbReference>
<organism evidence="10 11">
    <name type="scientific">Sodaliphilus pleomorphus</name>
    <dbReference type="NCBI Taxonomy" id="2606626"/>
    <lineage>
        <taxon>Bacteria</taxon>
        <taxon>Pseudomonadati</taxon>
        <taxon>Bacteroidota</taxon>
        <taxon>Bacteroidia</taxon>
        <taxon>Bacteroidales</taxon>
        <taxon>Muribaculaceae</taxon>
        <taxon>Sodaliphilus</taxon>
    </lineage>
</organism>
<evidence type="ECO:0000256" key="2">
    <source>
        <dbReference type="ARBA" id="ARBA00017703"/>
    </source>
</evidence>
<dbReference type="AlphaFoldDB" id="A0A6L5XBV5"/>
<evidence type="ECO:0000256" key="4">
    <source>
        <dbReference type="ARBA" id="ARBA00022695"/>
    </source>
</evidence>
<dbReference type="NCBIfam" id="TIGR01128">
    <property type="entry name" value="holA"/>
    <property type="match status" value="1"/>
</dbReference>
<dbReference type="InterPro" id="IPR010372">
    <property type="entry name" value="DNA_pol3_delta_N"/>
</dbReference>
<sequence length="350" mass="39897">MPARREDVTYFSLRNEILQKKFRPIYLLQGDEPYYIDQLSDLIVNSALGEDERDFNLTICYGMDVDIRNVIATCKQYPAMSQYQVVVLREAQNVGKAQNKQNVSELNTLKFYAERPLLSTILVVCYKGGSCKSTEFLNAMKKAQSGVVLTSSKVRDYQMPQVVKDYCMSLKLNIDDKSVRMLCDSIGVDISRMFGEIDKLKLLVGASSRITPALIEENIGISKDYNNFELEDALIARDQAKAYRIIDYYKKNPKSNPVVVTISMIYGFFSNVLLLRTARDKTDAGLMAQCGTRSMFRIKKFKEAARTYSTRGCVNIISYLRDCDVQSKGQGSRQDPYDLLFDLIYKILHS</sequence>
<keyword evidence="3 10" id="KW-0808">Transferase</keyword>
<dbReference type="Proteomes" id="UP000483362">
    <property type="component" value="Unassembled WGS sequence"/>
</dbReference>
<comment type="similarity">
    <text evidence="7">Belongs to the DNA polymerase HolA subunit family.</text>
</comment>
<dbReference type="SUPFAM" id="SSF48019">
    <property type="entry name" value="post-AAA+ oligomerization domain-like"/>
    <property type="match status" value="1"/>
</dbReference>
<dbReference type="PANTHER" id="PTHR34388">
    <property type="entry name" value="DNA POLYMERASE III SUBUNIT DELTA"/>
    <property type="match status" value="1"/>
</dbReference>
<keyword evidence="11" id="KW-1185">Reference proteome</keyword>
<dbReference type="InterPro" id="IPR008921">
    <property type="entry name" value="DNA_pol3_clamp-load_cplx_C"/>
</dbReference>
<evidence type="ECO:0000313" key="11">
    <source>
        <dbReference type="Proteomes" id="UP000483362"/>
    </source>
</evidence>
<evidence type="ECO:0000256" key="3">
    <source>
        <dbReference type="ARBA" id="ARBA00022679"/>
    </source>
</evidence>
<name>A0A6L5XBV5_9BACT</name>
<dbReference type="Gene3D" id="1.10.8.60">
    <property type="match status" value="1"/>
</dbReference>
<dbReference type="Pfam" id="PF06144">
    <property type="entry name" value="DNA_pol3_delta"/>
    <property type="match status" value="1"/>
</dbReference>
<dbReference type="Gene3D" id="1.20.272.10">
    <property type="match status" value="1"/>
</dbReference>
<feature type="domain" description="DNA polymerase III delta N-terminal" evidence="9">
    <location>
        <begin position="26"/>
        <end position="142"/>
    </location>
</feature>
<evidence type="ECO:0000256" key="6">
    <source>
        <dbReference type="ARBA" id="ARBA00022932"/>
    </source>
</evidence>
<keyword evidence="5" id="KW-0235">DNA replication</keyword>
<reference evidence="10 11" key="1">
    <citation type="submission" date="2019-08" db="EMBL/GenBank/DDBJ databases">
        <title>In-depth cultivation of the pig gut microbiome towards novel bacterial diversity and tailored functional studies.</title>
        <authorList>
            <person name="Wylensek D."/>
            <person name="Hitch T.C.A."/>
            <person name="Clavel T."/>
        </authorList>
    </citation>
    <scope>NUCLEOTIDE SEQUENCE [LARGE SCALE GENOMIC DNA]</scope>
    <source>
        <strain evidence="10 11">Oil-RF-744-WCA-WT-10</strain>
    </source>
</reference>
<dbReference type="InterPro" id="IPR027417">
    <property type="entry name" value="P-loop_NTPase"/>
</dbReference>
<evidence type="ECO:0000256" key="8">
    <source>
        <dbReference type="ARBA" id="ARBA00049244"/>
    </source>
</evidence>
<gene>
    <name evidence="10" type="primary">holA</name>
    <name evidence="10" type="ORF">FYJ29_08900</name>
</gene>
<evidence type="ECO:0000256" key="1">
    <source>
        <dbReference type="ARBA" id="ARBA00012417"/>
    </source>
</evidence>
<dbReference type="InterPro" id="IPR005790">
    <property type="entry name" value="DNA_polIII_delta"/>
</dbReference>
<dbReference type="GO" id="GO:0003887">
    <property type="term" value="F:DNA-directed DNA polymerase activity"/>
    <property type="evidence" value="ECO:0007669"/>
    <property type="project" value="UniProtKB-KW"/>
</dbReference>
<evidence type="ECO:0000256" key="5">
    <source>
        <dbReference type="ARBA" id="ARBA00022705"/>
    </source>
</evidence>
<dbReference type="Gene3D" id="3.40.50.300">
    <property type="entry name" value="P-loop containing nucleotide triphosphate hydrolases"/>
    <property type="match status" value="1"/>
</dbReference>
<evidence type="ECO:0000256" key="7">
    <source>
        <dbReference type="ARBA" id="ARBA00034754"/>
    </source>
</evidence>
<dbReference type="GO" id="GO:0009360">
    <property type="term" value="C:DNA polymerase III complex"/>
    <property type="evidence" value="ECO:0007669"/>
    <property type="project" value="InterPro"/>
</dbReference>
<keyword evidence="4 10" id="KW-0548">Nucleotidyltransferase</keyword>
<evidence type="ECO:0000313" key="10">
    <source>
        <dbReference type="EMBL" id="MSS17870.1"/>
    </source>
</evidence>
<dbReference type="SUPFAM" id="SSF52540">
    <property type="entry name" value="P-loop containing nucleoside triphosphate hydrolases"/>
    <property type="match status" value="1"/>
</dbReference>
<comment type="caution">
    <text evidence="10">The sequence shown here is derived from an EMBL/GenBank/DDBJ whole genome shotgun (WGS) entry which is preliminary data.</text>
</comment>
<proteinExistence type="inferred from homology"/>
<dbReference type="EMBL" id="VULT01000013">
    <property type="protein sequence ID" value="MSS17870.1"/>
    <property type="molecule type" value="Genomic_DNA"/>
</dbReference>
<accession>A0A6L5XBV5</accession>
<evidence type="ECO:0000259" key="9">
    <source>
        <dbReference type="Pfam" id="PF06144"/>
    </source>
</evidence>
<dbReference type="PANTHER" id="PTHR34388:SF1">
    <property type="entry name" value="DNA POLYMERASE III SUBUNIT DELTA"/>
    <property type="match status" value="1"/>
</dbReference>